<dbReference type="Proteomes" id="UP000198893">
    <property type="component" value="Unassembled WGS sequence"/>
</dbReference>
<dbReference type="RefSeq" id="WP_093116093.1">
    <property type="nucleotide sequence ID" value="NZ_FODS01000004.1"/>
</dbReference>
<dbReference type="SUPFAM" id="SSF55347">
    <property type="entry name" value="Glyceraldehyde-3-phosphate dehydrogenase-like, C-terminal domain"/>
    <property type="match status" value="1"/>
</dbReference>
<proteinExistence type="predicted"/>
<dbReference type="Pfam" id="PF22725">
    <property type="entry name" value="GFO_IDH_MocA_C3"/>
    <property type="match status" value="1"/>
</dbReference>
<gene>
    <name evidence="3" type="ORF">SAMN04490248_10477</name>
</gene>
<dbReference type="InterPro" id="IPR000683">
    <property type="entry name" value="Gfo/Idh/MocA-like_OxRdtase_N"/>
</dbReference>
<evidence type="ECO:0000259" key="1">
    <source>
        <dbReference type="Pfam" id="PF01408"/>
    </source>
</evidence>
<feature type="domain" description="GFO/IDH/MocA-like oxidoreductase" evidence="2">
    <location>
        <begin position="130"/>
        <end position="261"/>
    </location>
</feature>
<keyword evidence="4" id="KW-1185">Reference proteome</keyword>
<dbReference type="SUPFAM" id="SSF51735">
    <property type="entry name" value="NAD(P)-binding Rossmann-fold domains"/>
    <property type="match status" value="1"/>
</dbReference>
<dbReference type="InterPro" id="IPR036291">
    <property type="entry name" value="NAD(P)-bd_dom_sf"/>
</dbReference>
<accession>A0A1H8NZI7</accession>
<dbReference type="EMBL" id="FODS01000004">
    <property type="protein sequence ID" value="SEO35049.1"/>
    <property type="molecule type" value="Genomic_DNA"/>
</dbReference>
<dbReference type="Gene3D" id="3.30.360.10">
    <property type="entry name" value="Dihydrodipicolinate Reductase, domain 2"/>
    <property type="match status" value="1"/>
</dbReference>
<dbReference type="InterPro" id="IPR055170">
    <property type="entry name" value="GFO_IDH_MocA-like_dom"/>
</dbReference>
<organism evidence="3 4">
    <name type="scientific">Salinihabitans flavidus</name>
    <dbReference type="NCBI Taxonomy" id="569882"/>
    <lineage>
        <taxon>Bacteria</taxon>
        <taxon>Pseudomonadati</taxon>
        <taxon>Pseudomonadota</taxon>
        <taxon>Alphaproteobacteria</taxon>
        <taxon>Rhodobacterales</taxon>
        <taxon>Roseobacteraceae</taxon>
        <taxon>Salinihabitans</taxon>
    </lineage>
</organism>
<dbReference type="STRING" id="569882.SAMN04490248_10477"/>
<feature type="domain" description="Gfo/Idh/MocA-like oxidoreductase N-terminal" evidence="1">
    <location>
        <begin position="4"/>
        <end position="117"/>
    </location>
</feature>
<dbReference type="Pfam" id="PF01408">
    <property type="entry name" value="GFO_IDH_MocA"/>
    <property type="match status" value="1"/>
</dbReference>
<name>A0A1H8NZI7_9RHOB</name>
<dbReference type="GO" id="GO:0000166">
    <property type="term" value="F:nucleotide binding"/>
    <property type="evidence" value="ECO:0007669"/>
    <property type="project" value="InterPro"/>
</dbReference>
<evidence type="ECO:0000313" key="3">
    <source>
        <dbReference type="EMBL" id="SEO35049.1"/>
    </source>
</evidence>
<sequence length="374" mass="40666">MRAVSIIGCGFVADLYMRSLALYPDVEIGLAHDRDPDRLAAFCKYWDVPGEPSLNAFLDALPKGALILNLTNPHSHPEVTRACLKAGHHVYSEKPLAMTMKEARELHARAADAGLMLASAPCSLLGEAAQTLGRALRDEVVGVPRLIYAELDDGFVPQAPFAGWRSESGAPWPAADEFRVGCTMEHAGYYLSWLIGFFGPVRRVVAASAEVLPDKMPGGAGTPDVSVAVLFFESGPVARLTCSIVAPHDHRIRVIGDGGVLEVRRAWDNTAPVRFHRRLRIRRRLLEHPIGRRIRLSGPTHPRVSRRGAAAMNFALGPVEMLDALDQGRPARLSADFALHLNEVTLAIQTAGDAGGAQDMTTRCEPVAPMEWAR</sequence>
<dbReference type="PANTHER" id="PTHR43377">
    <property type="entry name" value="BILIVERDIN REDUCTASE A"/>
    <property type="match status" value="1"/>
</dbReference>
<dbReference type="PANTHER" id="PTHR43377:SF1">
    <property type="entry name" value="BILIVERDIN REDUCTASE A"/>
    <property type="match status" value="1"/>
</dbReference>
<reference evidence="3 4" key="1">
    <citation type="submission" date="2016-10" db="EMBL/GenBank/DDBJ databases">
        <authorList>
            <person name="de Groot N.N."/>
        </authorList>
    </citation>
    <scope>NUCLEOTIDE SEQUENCE [LARGE SCALE GENOMIC DNA]</scope>
    <source>
        <strain evidence="3 4">DSM 27842</strain>
    </source>
</reference>
<dbReference type="InterPro" id="IPR051450">
    <property type="entry name" value="Gfo/Idh/MocA_Oxidoreductases"/>
</dbReference>
<dbReference type="Gene3D" id="3.40.50.720">
    <property type="entry name" value="NAD(P)-binding Rossmann-like Domain"/>
    <property type="match status" value="1"/>
</dbReference>
<dbReference type="AlphaFoldDB" id="A0A1H8NZI7"/>
<dbReference type="OrthoDB" id="9776544at2"/>
<evidence type="ECO:0000259" key="2">
    <source>
        <dbReference type="Pfam" id="PF22725"/>
    </source>
</evidence>
<protein>
    <submittedName>
        <fullName evidence="3">Predicted dehydrogenase</fullName>
    </submittedName>
</protein>
<evidence type="ECO:0000313" key="4">
    <source>
        <dbReference type="Proteomes" id="UP000198893"/>
    </source>
</evidence>